<protein>
    <recommendedName>
        <fullName evidence="1">Peptidase M15A C-terminal domain-containing protein</fullName>
    </recommendedName>
</protein>
<gene>
    <name evidence="2" type="ORF">METZ01_LOCUS476483</name>
</gene>
<sequence>MYLTEHFNSEEFDCQCGCGSGNIMQNLVLKLEEVRVAIDRPMKINSGIRCLNHNRSIGSSDTSSHIKGIAVDVGCTQMSDRLQLMSEFVKHFQRIGIHKEFIHVDIDTDKRNGIFVY</sequence>
<dbReference type="EMBL" id="UINC01203398">
    <property type="protein sequence ID" value="SVE23629.1"/>
    <property type="molecule type" value="Genomic_DNA"/>
</dbReference>
<evidence type="ECO:0000313" key="2">
    <source>
        <dbReference type="EMBL" id="SVE23629.1"/>
    </source>
</evidence>
<proteinExistence type="predicted"/>
<dbReference type="SUPFAM" id="SSF55166">
    <property type="entry name" value="Hedgehog/DD-peptidase"/>
    <property type="match status" value="1"/>
</dbReference>
<reference evidence="2" key="1">
    <citation type="submission" date="2018-05" db="EMBL/GenBank/DDBJ databases">
        <authorList>
            <person name="Lanie J.A."/>
            <person name="Ng W.-L."/>
            <person name="Kazmierczak K.M."/>
            <person name="Andrzejewski T.M."/>
            <person name="Davidsen T.M."/>
            <person name="Wayne K.J."/>
            <person name="Tettelin H."/>
            <person name="Glass J.I."/>
            <person name="Rusch D."/>
            <person name="Podicherti R."/>
            <person name="Tsui H.-C.T."/>
            <person name="Winkler M.E."/>
        </authorList>
    </citation>
    <scope>NUCLEOTIDE SEQUENCE</scope>
</reference>
<evidence type="ECO:0000259" key="1">
    <source>
        <dbReference type="Pfam" id="PF08291"/>
    </source>
</evidence>
<accession>A0A383BUS5</accession>
<organism evidence="2">
    <name type="scientific">marine metagenome</name>
    <dbReference type="NCBI Taxonomy" id="408172"/>
    <lineage>
        <taxon>unclassified sequences</taxon>
        <taxon>metagenomes</taxon>
        <taxon>ecological metagenomes</taxon>
    </lineage>
</organism>
<dbReference type="Gene3D" id="3.30.1380.10">
    <property type="match status" value="1"/>
</dbReference>
<dbReference type="AlphaFoldDB" id="A0A383BUS5"/>
<dbReference type="InterPro" id="IPR013230">
    <property type="entry name" value="Peptidase_M15A_C"/>
</dbReference>
<feature type="domain" description="Peptidase M15A C-terminal" evidence="1">
    <location>
        <begin position="6"/>
        <end position="105"/>
    </location>
</feature>
<dbReference type="InterPro" id="IPR009045">
    <property type="entry name" value="Zn_M74/Hedgehog-like"/>
</dbReference>
<name>A0A383BUS5_9ZZZZ</name>
<dbReference type="Pfam" id="PF08291">
    <property type="entry name" value="Peptidase_M15_3"/>
    <property type="match status" value="1"/>
</dbReference>